<dbReference type="PANTHER" id="PTHR44196:SF1">
    <property type="entry name" value="DEHYDROGENASE_REDUCTASE SDR FAMILY MEMBER 7B"/>
    <property type="match status" value="1"/>
</dbReference>
<dbReference type="GO" id="GO:0016491">
    <property type="term" value="F:oxidoreductase activity"/>
    <property type="evidence" value="ECO:0007669"/>
    <property type="project" value="UniProtKB-KW"/>
</dbReference>
<dbReference type="SUPFAM" id="SSF51735">
    <property type="entry name" value="NAD(P)-binding Rossmann-fold domains"/>
    <property type="match status" value="1"/>
</dbReference>
<sequence length="216" mass="23813">MKQALITGAGTGLGRALALEYTKDYDLTYLVGRRKQPLEETKQLIDEQGGKAEVVVCDITNRQEIEQLTQSVGFIELLINNAGIGHFGSFEDLSKDQIDDMIRLNVTATIDVTQSFIKKLLASQGKILNVISTAGLRGKVSETVYCASKFAQRGFTESLQAEYEGKLTVSGVYMGGMNTPFWDESDHVTDPSGLKLPEDVAKEIHQQDDGRKEIHI</sequence>
<dbReference type="PRINTS" id="PR00081">
    <property type="entry name" value="GDHRDH"/>
</dbReference>
<dbReference type="CDD" id="cd05233">
    <property type="entry name" value="SDR_c"/>
    <property type="match status" value="1"/>
</dbReference>
<comment type="similarity">
    <text evidence="1 3">Belongs to the short-chain dehydrogenases/reductases (SDR) family.</text>
</comment>
<dbReference type="Pfam" id="PF00106">
    <property type="entry name" value="adh_short"/>
    <property type="match status" value="1"/>
</dbReference>
<dbReference type="InterPro" id="IPR036291">
    <property type="entry name" value="NAD(P)-bd_dom_sf"/>
</dbReference>
<keyword evidence="5" id="KW-1185">Reference proteome</keyword>
<evidence type="ECO:0000256" key="3">
    <source>
        <dbReference type="RuleBase" id="RU000363"/>
    </source>
</evidence>
<dbReference type="AlphaFoldDB" id="A0A2I0QRJ0"/>
<protein>
    <submittedName>
        <fullName evidence="4">Short-chain dehydrogenase</fullName>
    </submittedName>
</protein>
<organism evidence="4 5">
    <name type="scientific">Halalkalibacillus sediminis</name>
    <dbReference type="NCBI Taxonomy" id="2018042"/>
    <lineage>
        <taxon>Bacteria</taxon>
        <taxon>Bacillati</taxon>
        <taxon>Bacillota</taxon>
        <taxon>Bacilli</taxon>
        <taxon>Bacillales</taxon>
        <taxon>Bacillaceae</taxon>
        <taxon>Halalkalibacillus</taxon>
    </lineage>
</organism>
<evidence type="ECO:0000256" key="1">
    <source>
        <dbReference type="ARBA" id="ARBA00006484"/>
    </source>
</evidence>
<comment type="caution">
    <text evidence="4">The sequence shown here is derived from an EMBL/GenBank/DDBJ whole genome shotgun (WGS) entry which is preliminary data.</text>
</comment>
<keyword evidence="2" id="KW-0560">Oxidoreductase</keyword>
<dbReference type="GO" id="GO:0016020">
    <property type="term" value="C:membrane"/>
    <property type="evidence" value="ECO:0007669"/>
    <property type="project" value="TreeGrafter"/>
</dbReference>
<evidence type="ECO:0000313" key="5">
    <source>
        <dbReference type="Proteomes" id="UP000243524"/>
    </source>
</evidence>
<dbReference type="OrthoDB" id="9775296at2"/>
<dbReference type="PRINTS" id="PR00080">
    <property type="entry name" value="SDRFAMILY"/>
</dbReference>
<dbReference type="Proteomes" id="UP000243524">
    <property type="component" value="Unassembled WGS sequence"/>
</dbReference>
<dbReference type="RefSeq" id="WP_101332707.1">
    <property type="nucleotide sequence ID" value="NZ_PJNH01000004.1"/>
</dbReference>
<evidence type="ECO:0000256" key="2">
    <source>
        <dbReference type="ARBA" id="ARBA00023002"/>
    </source>
</evidence>
<proteinExistence type="inferred from homology"/>
<name>A0A2I0QRJ0_9BACI</name>
<reference evidence="4 5" key="1">
    <citation type="submission" date="2017-06" db="EMBL/GenBank/DDBJ databases">
        <title>the draft geome sequence of Illustriluteabacillus marina B3227.</title>
        <authorList>
            <person name="He R.-H."/>
            <person name="Du Z.-J."/>
        </authorList>
    </citation>
    <scope>NUCLEOTIDE SEQUENCE [LARGE SCALE GENOMIC DNA]</scope>
    <source>
        <strain evidence="4 5">B3227</strain>
    </source>
</reference>
<dbReference type="Gene3D" id="3.40.50.720">
    <property type="entry name" value="NAD(P)-binding Rossmann-like Domain"/>
    <property type="match status" value="1"/>
</dbReference>
<dbReference type="InterPro" id="IPR002347">
    <property type="entry name" value="SDR_fam"/>
</dbReference>
<evidence type="ECO:0000313" key="4">
    <source>
        <dbReference type="EMBL" id="PKR76957.1"/>
    </source>
</evidence>
<dbReference type="PANTHER" id="PTHR44196">
    <property type="entry name" value="DEHYDROGENASE/REDUCTASE SDR FAMILY MEMBER 7B"/>
    <property type="match status" value="1"/>
</dbReference>
<dbReference type="EMBL" id="PJNH01000004">
    <property type="protein sequence ID" value="PKR76957.1"/>
    <property type="molecule type" value="Genomic_DNA"/>
</dbReference>
<gene>
    <name evidence="4" type="ORF">CEY16_14215</name>
</gene>
<accession>A0A2I0QRJ0</accession>